<accession>A0A9P5ZHN9</accession>
<feature type="region of interest" description="Disordered" evidence="1">
    <location>
        <begin position="1"/>
        <end position="46"/>
    </location>
</feature>
<proteinExistence type="predicted"/>
<protein>
    <submittedName>
        <fullName evidence="2">Uncharacterized protein</fullName>
    </submittedName>
</protein>
<feature type="compositionally biased region" description="Low complexity" evidence="1">
    <location>
        <begin position="16"/>
        <end position="46"/>
    </location>
</feature>
<evidence type="ECO:0000313" key="2">
    <source>
        <dbReference type="EMBL" id="KAF9487924.1"/>
    </source>
</evidence>
<sequence>MHFSSDIQPLGHATTSEPLLCSPDSLSSLTNTSSSTVASRKSSSSSGYGFLPLFPLPPLPPLVTSTSISPPSSADEWEISPLVPSKPFDAKKTLRMICYIVTPEPLKEIRGWTDDSNSWTATVYGLVDTDPSDSAARPEMEEVYRKHNACAHRSKGVYSTIGTKDISSIPTPAPSLRRAHSWSYDNVPMYQPMKMPPSIKKRKVKQIVDGVEKEVTIQVQVENNGKCLFNFPDKEYYARR</sequence>
<name>A0A9P5ZHN9_PLEER</name>
<dbReference type="AlphaFoldDB" id="A0A9P5ZHN9"/>
<comment type="caution">
    <text evidence="2">The sequence shown here is derived from an EMBL/GenBank/DDBJ whole genome shotgun (WGS) entry which is preliminary data.</text>
</comment>
<dbReference type="Proteomes" id="UP000807025">
    <property type="component" value="Unassembled WGS sequence"/>
</dbReference>
<evidence type="ECO:0000256" key="1">
    <source>
        <dbReference type="SAM" id="MobiDB-lite"/>
    </source>
</evidence>
<evidence type="ECO:0000313" key="3">
    <source>
        <dbReference type="Proteomes" id="UP000807025"/>
    </source>
</evidence>
<keyword evidence="3" id="KW-1185">Reference proteome</keyword>
<organism evidence="2 3">
    <name type="scientific">Pleurotus eryngii</name>
    <name type="common">Boletus of the steppes</name>
    <dbReference type="NCBI Taxonomy" id="5323"/>
    <lineage>
        <taxon>Eukaryota</taxon>
        <taxon>Fungi</taxon>
        <taxon>Dikarya</taxon>
        <taxon>Basidiomycota</taxon>
        <taxon>Agaricomycotina</taxon>
        <taxon>Agaricomycetes</taxon>
        <taxon>Agaricomycetidae</taxon>
        <taxon>Agaricales</taxon>
        <taxon>Pleurotineae</taxon>
        <taxon>Pleurotaceae</taxon>
        <taxon>Pleurotus</taxon>
    </lineage>
</organism>
<dbReference type="OrthoDB" id="3365472at2759"/>
<reference evidence="2" key="1">
    <citation type="submission" date="2020-11" db="EMBL/GenBank/DDBJ databases">
        <authorList>
            <consortium name="DOE Joint Genome Institute"/>
            <person name="Ahrendt S."/>
            <person name="Riley R."/>
            <person name="Andreopoulos W."/>
            <person name="Labutti K."/>
            <person name="Pangilinan J."/>
            <person name="Ruiz-Duenas F.J."/>
            <person name="Barrasa J.M."/>
            <person name="Sanchez-Garcia M."/>
            <person name="Camarero S."/>
            <person name="Miyauchi S."/>
            <person name="Serrano A."/>
            <person name="Linde D."/>
            <person name="Babiker R."/>
            <person name="Drula E."/>
            <person name="Ayuso-Fernandez I."/>
            <person name="Pacheco R."/>
            <person name="Padilla G."/>
            <person name="Ferreira P."/>
            <person name="Barriuso J."/>
            <person name="Kellner H."/>
            <person name="Castanera R."/>
            <person name="Alfaro M."/>
            <person name="Ramirez L."/>
            <person name="Pisabarro A.G."/>
            <person name="Kuo A."/>
            <person name="Tritt A."/>
            <person name="Lipzen A."/>
            <person name="He G."/>
            <person name="Yan M."/>
            <person name="Ng V."/>
            <person name="Cullen D."/>
            <person name="Martin F."/>
            <person name="Rosso M.-N."/>
            <person name="Henrissat B."/>
            <person name="Hibbett D."/>
            <person name="Martinez A.T."/>
            <person name="Grigoriev I.V."/>
        </authorList>
    </citation>
    <scope>NUCLEOTIDE SEQUENCE</scope>
    <source>
        <strain evidence="2">ATCC 90797</strain>
    </source>
</reference>
<gene>
    <name evidence="2" type="ORF">BDN71DRAFT_1457913</name>
</gene>
<dbReference type="EMBL" id="MU154741">
    <property type="protein sequence ID" value="KAF9487924.1"/>
    <property type="molecule type" value="Genomic_DNA"/>
</dbReference>